<dbReference type="CDD" id="cd01927">
    <property type="entry name" value="cyclophilin_WD40"/>
    <property type="match status" value="1"/>
</dbReference>
<evidence type="ECO:0000313" key="8">
    <source>
        <dbReference type="EMBL" id="CAL4125584.1"/>
    </source>
</evidence>
<evidence type="ECO:0000256" key="3">
    <source>
        <dbReference type="ARBA" id="ARBA00022574"/>
    </source>
</evidence>
<dbReference type="FunFam" id="2.40.100.10:FF:000003">
    <property type="entry name" value="Peptidylprolyl isomerase domain and WD repeat-containing 1"/>
    <property type="match status" value="1"/>
</dbReference>
<gene>
    <name evidence="8" type="ORF">MNOR_LOCUS25229</name>
</gene>
<dbReference type="GO" id="GO:0005634">
    <property type="term" value="C:nucleus"/>
    <property type="evidence" value="ECO:0007669"/>
    <property type="project" value="UniProtKB-ARBA"/>
</dbReference>
<dbReference type="GO" id="GO:0003755">
    <property type="term" value="F:peptidyl-prolyl cis-trans isomerase activity"/>
    <property type="evidence" value="ECO:0007669"/>
    <property type="project" value="UniProtKB-KW"/>
</dbReference>
<keyword evidence="4" id="KW-0677">Repeat</keyword>
<dbReference type="EMBL" id="CAXKWB010023838">
    <property type="protein sequence ID" value="CAL4125584.1"/>
    <property type="molecule type" value="Genomic_DNA"/>
</dbReference>
<dbReference type="PRINTS" id="PR00153">
    <property type="entry name" value="CSAPPISMRASE"/>
</dbReference>
<evidence type="ECO:0000256" key="2">
    <source>
        <dbReference type="ARBA" id="ARBA00013194"/>
    </source>
</evidence>
<protein>
    <recommendedName>
        <fullName evidence="2">peptidylprolyl isomerase</fullName>
        <ecNumber evidence="2">5.2.1.8</ecNumber>
    </recommendedName>
</protein>
<organism evidence="8 9">
    <name type="scientific">Meganyctiphanes norvegica</name>
    <name type="common">Northern krill</name>
    <name type="synonym">Thysanopoda norvegica</name>
    <dbReference type="NCBI Taxonomy" id="48144"/>
    <lineage>
        <taxon>Eukaryota</taxon>
        <taxon>Metazoa</taxon>
        <taxon>Ecdysozoa</taxon>
        <taxon>Arthropoda</taxon>
        <taxon>Crustacea</taxon>
        <taxon>Multicrustacea</taxon>
        <taxon>Malacostraca</taxon>
        <taxon>Eumalacostraca</taxon>
        <taxon>Eucarida</taxon>
        <taxon>Euphausiacea</taxon>
        <taxon>Euphausiidae</taxon>
        <taxon>Meganyctiphanes</taxon>
    </lineage>
</organism>
<evidence type="ECO:0000256" key="4">
    <source>
        <dbReference type="ARBA" id="ARBA00022737"/>
    </source>
</evidence>
<feature type="non-terminal residue" evidence="8">
    <location>
        <position position="554"/>
    </location>
</feature>
<dbReference type="PANTHER" id="PTHR45625">
    <property type="entry name" value="PEPTIDYL-PROLYL CIS-TRANS ISOMERASE-RELATED"/>
    <property type="match status" value="1"/>
</dbReference>
<accession>A0AAV2RKJ8</accession>
<name>A0AAV2RKJ8_MEGNR</name>
<comment type="caution">
    <text evidence="8">The sequence shown here is derived from an EMBL/GenBank/DDBJ whole genome shotgun (WGS) entry which is preliminary data.</text>
</comment>
<dbReference type="InterPro" id="IPR044666">
    <property type="entry name" value="Cyclophilin_A-like"/>
</dbReference>
<dbReference type="PANTHER" id="PTHR45625:SF4">
    <property type="entry name" value="PEPTIDYLPROLYL ISOMERASE DOMAIN AND WD REPEAT-CONTAINING PROTEIN 1"/>
    <property type="match status" value="1"/>
</dbReference>
<comment type="catalytic activity">
    <reaction evidence="1">
        <text>[protein]-peptidylproline (omega=180) = [protein]-peptidylproline (omega=0)</text>
        <dbReference type="Rhea" id="RHEA:16237"/>
        <dbReference type="Rhea" id="RHEA-COMP:10747"/>
        <dbReference type="Rhea" id="RHEA-COMP:10748"/>
        <dbReference type="ChEBI" id="CHEBI:83833"/>
        <dbReference type="ChEBI" id="CHEBI:83834"/>
        <dbReference type="EC" id="5.2.1.8"/>
    </reaction>
</comment>
<dbReference type="Proteomes" id="UP001497623">
    <property type="component" value="Unassembled WGS sequence"/>
</dbReference>
<evidence type="ECO:0000256" key="1">
    <source>
        <dbReference type="ARBA" id="ARBA00000971"/>
    </source>
</evidence>
<keyword evidence="3" id="KW-0853">WD repeat</keyword>
<dbReference type="Pfam" id="PF00160">
    <property type="entry name" value="Pro_isomerase"/>
    <property type="match status" value="1"/>
</dbReference>
<dbReference type="Gene3D" id="2.40.100.10">
    <property type="entry name" value="Cyclophilin-like"/>
    <property type="match status" value="1"/>
</dbReference>
<keyword evidence="5" id="KW-0697">Rotamase</keyword>
<evidence type="ECO:0000256" key="6">
    <source>
        <dbReference type="ARBA" id="ARBA00023235"/>
    </source>
</evidence>
<reference evidence="8 9" key="1">
    <citation type="submission" date="2024-05" db="EMBL/GenBank/DDBJ databases">
        <authorList>
            <person name="Wallberg A."/>
        </authorList>
    </citation>
    <scope>NUCLEOTIDE SEQUENCE [LARGE SCALE GENOMIC DNA]</scope>
</reference>
<dbReference type="InterPro" id="IPR002130">
    <property type="entry name" value="Cyclophilin-type_PPIase_dom"/>
</dbReference>
<dbReference type="PROSITE" id="PS50072">
    <property type="entry name" value="CSA_PPIASE_2"/>
    <property type="match status" value="1"/>
</dbReference>
<proteinExistence type="predicted"/>
<dbReference type="SUPFAM" id="SSF50891">
    <property type="entry name" value="Cyclophilin-like"/>
    <property type="match status" value="1"/>
</dbReference>
<dbReference type="EC" id="5.2.1.8" evidence="2"/>
<evidence type="ECO:0000259" key="7">
    <source>
        <dbReference type="PROSITE" id="PS50072"/>
    </source>
</evidence>
<feature type="domain" description="PPIase cyclophilin-type" evidence="7">
    <location>
        <begin position="398"/>
        <end position="553"/>
    </location>
</feature>
<evidence type="ECO:0000256" key="5">
    <source>
        <dbReference type="ARBA" id="ARBA00023110"/>
    </source>
</evidence>
<keyword evidence="9" id="KW-1185">Reference proteome</keyword>
<keyword evidence="6" id="KW-0413">Isomerase</keyword>
<dbReference type="AlphaFoldDB" id="A0AAV2RKJ8"/>
<dbReference type="InterPro" id="IPR029000">
    <property type="entry name" value="Cyclophilin-like_dom_sf"/>
</dbReference>
<sequence length="554" mass="63565">MHAYGLLPSISYYKVSHNYVVYIIINRIRLNINIRSWLALANQALTIKHFHRGHAKSQRHTAKLQGPDLLSFDHSKIIKTLEVHRIFLKALMIFFFAPGESWKNHYNRQCCTVVLRLGSLYRLHTYKYHKSNLSIHGPDPFYLRDMCSDVLRFSNLSIDSIIDYFCAIFHKYTATNSVLYQMATFKLDSVLLRETLKFKHFPYYWSDSPSRSSVRVFKFLSGKLTRVYDESLQHFTELQQQKQQIPNMEFGRRLAVERDAEKGGAVSHLIFDESGHFLLYPTLLGVKVINLLNNRLVRTIGKPENLRMLHLALFQGKVKKHKGVVTMEMEASENKALVSIMADPTLVATAFRKNRFYLFTKRDATDTKSVDTDRDVFNEKPSKEDIIAATEQGGGQRLYESTTIHTSMGDITIKLFPKECPKTVENFCVHVKNGYYNGHIFHRVIKQFMVQTGDPQGTGVGGESIWGGEFEDEFHPSLRHDRPYTVSMANAGANTNGSQFFFTVVPTPWLDNKHTVFGRVIRGMETVQNISAAKTNPKTDKPYDDISIISISLK</sequence>
<evidence type="ECO:0000313" key="9">
    <source>
        <dbReference type="Proteomes" id="UP001497623"/>
    </source>
</evidence>